<dbReference type="Pfam" id="PF00488">
    <property type="entry name" value="MutS_V"/>
    <property type="match status" value="1"/>
</dbReference>
<dbReference type="AlphaFoldDB" id="A0A6C0HC44"/>
<organism evidence="6">
    <name type="scientific">viral metagenome</name>
    <dbReference type="NCBI Taxonomy" id="1070528"/>
    <lineage>
        <taxon>unclassified sequences</taxon>
        <taxon>metagenomes</taxon>
        <taxon>organismal metagenomes</taxon>
    </lineage>
</organism>
<keyword evidence="3" id="KW-0238">DNA-binding</keyword>
<dbReference type="GO" id="GO:0006298">
    <property type="term" value="P:mismatch repair"/>
    <property type="evidence" value="ECO:0007669"/>
    <property type="project" value="InterPro"/>
</dbReference>
<dbReference type="GO" id="GO:0030983">
    <property type="term" value="F:mismatched DNA binding"/>
    <property type="evidence" value="ECO:0007669"/>
    <property type="project" value="InterPro"/>
</dbReference>
<dbReference type="PANTHER" id="PTHR11361">
    <property type="entry name" value="DNA MISMATCH REPAIR PROTEIN MUTS FAMILY MEMBER"/>
    <property type="match status" value="1"/>
</dbReference>
<dbReference type="InterPro" id="IPR045076">
    <property type="entry name" value="MutS"/>
</dbReference>
<dbReference type="GO" id="GO:0005524">
    <property type="term" value="F:ATP binding"/>
    <property type="evidence" value="ECO:0007669"/>
    <property type="project" value="UniProtKB-KW"/>
</dbReference>
<evidence type="ECO:0000256" key="3">
    <source>
        <dbReference type="ARBA" id="ARBA00023125"/>
    </source>
</evidence>
<reference evidence="6" key="1">
    <citation type="journal article" date="2020" name="Nature">
        <title>Giant virus diversity and host interactions through global metagenomics.</title>
        <authorList>
            <person name="Schulz F."/>
            <person name="Roux S."/>
            <person name="Paez-Espino D."/>
            <person name="Jungbluth S."/>
            <person name="Walsh D.A."/>
            <person name="Denef V.J."/>
            <person name="McMahon K.D."/>
            <person name="Konstantinidis K.T."/>
            <person name="Eloe-Fadrosh E.A."/>
            <person name="Kyrpides N.C."/>
            <person name="Woyke T."/>
        </authorList>
    </citation>
    <scope>NUCLEOTIDE SEQUENCE</scope>
    <source>
        <strain evidence="6">GVMAG-M-3300023179-90</strain>
    </source>
</reference>
<proteinExistence type="predicted"/>
<evidence type="ECO:0000256" key="1">
    <source>
        <dbReference type="ARBA" id="ARBA00022741"/>
    </source>
</evidence>
<sequence length="601" mass="70631">MLFNCISFPLEINAPPKKKPSLNKENLVKQFKLPIQYLEDKFAVSEIVSTDLELDSCDNEKQKSMYHYLFKPQHPFAEKMIPEWKKYYTTNIEYLNDTKSLLENMRTFKEKQAETPYVMNCDKIAEIWGEMKHNGDFLNKYNYIDWDILKEFNKSTSILQIISFLNIASPILSFILPFFLLLIPFIILKIQGIPITFSMYLEVLKDIARHHFIGKALALGFTNMTFDKFIYLIFILGFYLLQIYQNVTTCYRMYHNINRINDYLFEIRNFIQYSIHNMDTFLTINANGESYSAFHKDIVRHREQLVEFYNSIVNIKPFSLSFDKFTELGYLLKCFYELHSNEVYEDSLVFAFGFEGYTNNLLGVYENLENKIVSYANFDENNHTCKLSQQYYPPLMDENPVKNDCNFDKNMIISSPNAGGKTTMIKTTTINIIFTQQLGCGFYKSCVLKPYTHIHSYLNIPDTSGRDSLFQAESRRCKEIIDIINGTNIENTRHFCIFDELYSGTNPKEATKSAYAFLLYLSKFKNVNFMLTTHYVDICKKFKKSECIQNYKMLVENLENGSLKYTYKMKRGISKIQGAIKILEQMNYPNEIIDSVKCFRK</sequence>
<dbReference type="InterPro" id="IPR027417">
    <property type="entry name" value="P-loop_NTPase"/>
</dbReference>
<protein>
    <recommendedName>
        <fullName evidence="5">DNA mismatch repair proteins mutS family domain-containing protein</fullName>
    </recommendedName>
</protein>
<feature type="transmembrane region" description="Helical" evidence="4">
    <location>
        <begin position="158"/>
        <end position="180"/>
    </location>
</feature>
<feature type="transmembrane region" description="Helical" evidence="4">
    <location>
        <begin position="216"/>
        <end position="241"/>
    </location>
</feature>
<keyword evidence="4" id="KW-0812">Transmembrane</keyword>
<evidence type="ECO:0000256" key="2">
    <source>
        <dbReference type="ARBA" id="ARBA00022840"/>
    </source>
</evidence>
<dbReference type="EMBL" id="MN739921">
    <property type="protein sequence ID" value="QHT77776.1"/>
    <property type="molecule type" value="Genomic_DNA"/>
</dbReference>
<dbReference type="InterPro" id="IPR000432">
    <property type="entry name" value="DNA_mismatch_repair_MutS_C"/>
</dbReference>
<accession>A0A6C0HC44</accession>
<feature type="domain" description="DNA mismatch repair proteins mutS family" evidence="5">
    <location>
        <begin position="408"/>
        <end position="601"/>
    </location>
</feature>
<keyword evidence="1" id="KW-0547">Nucleotide-binding</keyword>
<evidence type="ECO:0000313" key="6">
    <source>
        <dbReference type="EMBL" id="QHT77776.1"/>
    </source>
</evidence>
<dbReference type="Gene3D" id="3.40.50.300">
    <property type="entry name" value="P-loop containing nucleotide triphosphate hydrolases"/>
    <property type="match status" value="1"/>
</dbReference>
<dbReference type="SMART" id="SM00534">
    <property type="entry name" value="MUTSac"/>
    <property type="match status" value="1"/>
</dbReference>
<dbReference type="SUPFAM" id="SSF52540">
    <property type="entry name" value="P-loop containing nucleoside triphosphate hydrolases"/>
    <property type="match status" value="1"/>
</dbReference>
<dbReference type="GO" id="GO:0140664">
    <property type="term" value="F:ATP-dependent DNA damage sensor activity"/>
    <property type="evidence" value="ECO:0007669"/>
    <property type="project" value="InterPro"/>
</dbReference>
<evidence type="ECO:0000259" key="5">
    <source>
        <dbReference type="SMART" id="SM00534"/>
    </source>
</evidence>
<name>A0A6C0HC44_9ZZZZ</name>
<keyword evidence="2" id="KW-0067">ATP-binding</keyword>
<evidence type="ECO:0000256" key="4">
    <source>
        <dbReference type="SAM" id="Phobius"/>
    </source>
</evidence>
<dbReference type="GO" id="GO:0005829">
    <property type="term" value="C:cytosol"/>
    <property type="evidence" value="ECO:0007669"/>
    <property type="project" value="TreeGrafter"/>
</dbReference>
<keyword evidence="4" id="KW-0472">Membrane</keyword>
<keyword evidence="4" id="KW-1133">Transmembrane helix</keyword>
<dbReference type="PANTHER" id="PTHR11361:SF99">
    <property type="entry name" value="DNA MISMATCH REPAIR PROTEIN"/>
    <property type="match status" value="1"/>
</dbReference>